<organism evidence="6 7">
    <name type="scientific">Albidovulum denitrificans</name>
    <dbReference type="NCBI Taxonomy" id="404881"/>
    <lineage>
        <taxon>Bacteria</taxon>
        <taxon>Pseudomonadati</taxon>
        <taxon>Pseudomonadota</taxon>
        <taxon>Alphaproteobacteria</taxon>
        <taxon>Rhodobacterales</taxon>
        <taxon>Paracoccaceae</taxon>
        <taxon>Albidovulum</taxon>
    </lineage>
</organism>
<evidence type="ECO:0000259" key="5">
    <source>
        <dbReference type="PROSITE" id="PS50931"/>
    </source>
</evidence>
<keyword evidence="4" id="KW-0804">Transcription</keyword>
<evidence type="ECO:0000256" key="4">
    <source>
        <dbReference type="ARBA" id="ARBA00023163"/>
    </source>
</evidence>
<dbReference type="RefSeq" id="WP_105515770.1">
    <property type="nucleotide sequence ID" value="NZ_PVEP01000008.1"/>
</dbReference>
<dbReference type="GO" id="GO:0003700">
    <property type="term" value="F:DNA-binding transcription factor activity"/>
    <property type="evidence" value="ECO:0007669"/>
    <property type="project" value="InterPro"/>
</dbReference>
<evidence type="ECO:0000256" key="3">
    <source>
        <dbReference type="ARBA" id="ARBA00023125"/>
    </source>
</evidence>
<dbReference type="SUPFAM" id="SSF53850">
    <property type="entry name" value="Periplasmic binding protein-like II"/>
    <property type="match status" value="1"/>
</dbReference>
<dbReference type="EMBL" id="PVEP01000008">
    <property type="protein sequence ID" value="PQV55520.1"/>
    <property type="molecule type" value="Genomic_DNA"/>
</dbReference>
<dbReference type="Gene3D" id="1.10.10.10">
    <property type="entry name" value="Winged helix-like DNA-binding domain superfamily/Winged helix DNA-binding domain"/>
    <property type="match status" value="1"/>
</dbReference>
<dbReference type="Pfam" id="PF00126">
    <property type="entry name" value="HTH_1"/>
    <property type="match status" value="1"/>
</dbReference>
<dbReference type="GO" id="GO:0000976">
    <property type="term" value="F:transcription cis-regulatory region binding"/>
    <property type="evidence" value="ECO:0007669"/>
    <property type="project" value="TreeGrafter"/>
</dbReference>
<name>A0A2S8S3Y4_9RHOB</name>
<keyword evidence="2" id="KW-0805">Transcription regulation</keyword>
<dbReference type="Gene3D" id="3.40.190.10">
    <property type="entry name" value="Periplasmic binding protein-like II"/>
    <property type="match status" value="1"/>
</dbReference>
<dbReference type="Proteomes" id="UP000238338">
    <property type="component" value="Unassembled WGS sequence"/>
</dbReference>
<dbReference type="InterPro" id="IPR036388">
    <property type="entry name" value="WH-like_DNA-bd_sf"/>
</dbReference>
<keyword evidence="7" id="KW-1185">Reference proteome</keyword>
<dbReference type="PANTHER" id="PTHR30126">
    <property type="entry name" value="HTH-TYPE TRANSCRIPTIONAL REGULATOR"/>
    <property type="match status" value="1"/>
</dbReference>
<dbReference type="PRINTS" id="PR00039">
    <property type="entry name" value="HTHLYSR"/>
</dbReference>
<sequence>MQIELIDTFLDLCETRSFNRSAERLGVTQSTVSGRIRSLEASLGRPLFLRSRAGTELTTEGLRFEPHARALRRSWTEALNATRDAGPGGVTLRIGIQHDLVGAHFANLIREFRALLPDASFLFEADYSQQMCADLVSGAQNLGLLFSPRLHPDLYFETLGEIWYDMVSTETDALTHVREDTYILGNYSPAFAVSHSAQHPGLGGATLSVGQNAAMVGLLRSLGGSAYVLRDSAREMVEDGTARFVADAPAIPQTVFAGLHLRQRHRTTHRRLVHHLHAHFGTEPPRKRR</sequence>
<proteinExistence type="inferred from homology"/>
<evidence type="ECO:0000256" key="2">
    <source>
        <dbReference type="ARBA" id="ARBA00023015"/>
    </source>
</evidence>
<feature type="domain" description="HTH lysR-type" evidence="5">
    <location>
        <begin position="1"/>
        <end position="58"/>
    </location>
</feature>
<dbReference type="AlphaFoldDB" id="A0A2S8S3Y4"/>
<dbReference type="PANTHER" id="PTHR30126:SF21">
    <property type="entry name" value="TRANSCRIPTIONAL REGULATOR-RELATED"/>
    <property type="match status" value="1"/>
</dbReference>
<accession>A0A2S8S3Y4</accession>
<evidence type="ECO:0000313" key="7">
    <source>
        <dbReference type="Proteomes" id="UP000238338"/>
    </source>
</evidence>
<dbReference type="Pfam" id="PF03466">
    <property type="entry name" value="LysR_substrate"/>
    <property type="match status" value="1"/>
</dbReference>
<evidence type="ECO:0000313" key="6">
    <source>
        <dbReference type="EMBL" id="PQV55520.1"/>
    </source>
</evidence>
<dbReference type="OrthoDB" id="9811588at2"/>
<dbReference type="InterPro" id="IPR036390">
    <property type="entry name" value="WH_DNA-bd_sf"/>
</dbReference>
<dbReference type="PROSITE" id="PS50931">
    <property type="entry name" value="HTH_LYSR"/>
    <property type="match status" value="1"/>
</dbReference>
<gene>
    <name evidence="6" type="ORF">LX70_03182</name>
</gene>
<dbReference type="InterPro" id="IPR000847">
    <property type="entry name" value="LysR_HTH_N"/>
</dbReference>
<dbReference type="SUPFAM" id="SSF46785">
    <property type="entry name" value="Winged helix' DNA-binding domain"/>
    <property type="match status" value="1"/>
</dbReference>
<keyword evidence="3 6" id="KW-0238">DNA-binding</keyword>
<comment type="caution">
    <text evidence="6">The sequence shown here is derived from an EMBL/GenBank/DDBJ whole genome shotgun (WGS) entry which is preliminary data.</text>
</comment>
<evidence type="ECO:0000256" key="1">
    <source>
        <dbReference type="ARBA" id="ARBA00009437"/>
    </source>
</evidence>
<reference evidence="6 7" key="1">
    <citation type="submission" date="2018-02" db="EMBL/GenBank/DDBJ databases">
        <title>Genomic Encyclopedia of Archaeal and Bacterial Type Strains, Phase II (KMG-II): from individual species to whole genera.</title>
        <authorList>
            <person name="Goeker M."/>
        </authorList>
    </citation>
    <scope>NUCLEOTIDE SEQUENCE [LARGE SCALE GENOMIC DNA]</scope>
    <source>
        <strain evidence="6 7">DSM 18921</strain>
    </source>
</reference>
<protein>
    <submittedName>
        <fullName evidence="6">DNA-binding transcriptional LysR family regulator</fullName>
    </submittedName>
</protein>
<comment type="similarity">
    <text evidence="1">Belongs to the LysR transcriptional regulatory family.</text>
</comment>
<dbReference type="InterPro" id="IPR005119">
    <property type="entry name" value="LysR_subst-bd"/>
</dbReference>